<gene>
    <name evidence="9" type="ORF">BegalDRAFT_2010</name>
</gene>
<evidence type="ECO:0000313" key="9">
    <source>
        <dbReference type="EMBL" id="EIJ42876.1"/>
    </source>
</evidence>
<organism evidence="9 10">
    <name type="scientific">Beggiatoa alba B18LD</name>
    <dbReference type="NCBI Taxonomy" id="395493"/>
    <lineage>
        <taxon>Bacteria</taxon>
        <taxon>Pseudomonadati</taxon>
        <taxon>Pseudomonadota</taxon>
        <taxon>Gammaproteobacteria</taxon>
        <taxon>Thiotrichales</taxon>
        <taxon>Thiotrichaceae</taxon>
        <taxon>Beggiatoa</taxon>
    </lineage>
</organism>
<dbReference type="OrthoDB" id="9793824at2"/>
<evidence type="ECO:0000256" key="2">
    <source>
        <dbReference type="ARBA" id="ARBA00022475"/>
    </source>
</evidence>
<keyword evidence="4 7" id="KW-1133">Transmembrane helix</keyword>
<feature type="transmembrane region" description="Helical" evidence="7">
    <location>
        <begin position="131"/>
        <end position="154"/>
    </location>
</feature>
<dbReference type="InterPro" id="IPR036869">
    <property type="entry name" value="J_dom_sf"/>
</dbReference>
<protein>
    <submittedName>
        <fullName evidence="9">Putative membrane protein</fullName>
    </submittedName>
</protein>
<dbReference type="SUPFAM" id="SSF46565">
    <property type="entry name" value="Chaperone J-domain"/>
    <property type="match status" value="1"/>
</dbReference>
<dbReference type="InterPro" id="IPR051791">
    <property type="entry name" value="Pra-immunoreactive"/>
</dbReference>
<sequence length="253" mass="28427">MSKNYYEILEVARSADTQTIRNAAQNKLNVLKNRYATLPSGQQAQEKLKLKQTLEEIKTAYTVLSNEHQRKSYDRELGSITHIAKSQPTNVASTAKIATAPAHNPYATPQASLKTSFNSSDVKYGGFWRRFFAMIVDGIICGILIWIISVILVFFFGGNFIYSGLEFLNLLVQWLYFTLSESSEKQSTIGKRLLGLKVVDLAGERISFLRATGRYFSKILSAIILFLGFIMVAFTQRKQGLHDILAGTLIIRV</sequence>
<dbReference type="HOGENOM" id="CLU_1096956_0_0_6"/>
<accession>I3CGY3</accession>
<dbReference type="Pfam" id="PF00226">
    <property type="entry name" value="DnaJ"/>
    <property type="match status" value="1"/>
</dbReference>
<proteinExistence type="predicted"/>
<reference evidence="9 10" key="1">
    <citation type="submission" date="2011-11" db="EMBL/GenBank/DDBJ databases">
        <title>Improved High-Quality Draft sequence of Beggiatoa alba B18lD.</title>
        <authorList>
            <consortium name="US DOE Joint Genome Institute"/>
            <person name="Lucas S."/>
            <person name="Han J."/>
            <person name="Lapidus A."/>
            <person name="Cheng J.-F."/>
            <person name="Goodwin L."/>
            <person name="Pitluck S."/>
            <person name="Peters L."/>
            <person name="Mikhailova N."/>
            <person name="Held B."/>
            <person name="Detter J.C."/>
            <person name="Han C."/>
            <person name="Tapia R."/>
            <person name="Land M."/>
            <person name="Hauser L."/>
            <person name="Kyrpides N."/>
            <person name="Ivanova N."/>
            <person name="Pagani I."/>
            <person name="Samuel K."/>
            <person name="Teske A."/>
            <person name="Mueller J."/>
            <person name="Woyke T."/>
        </authorList>
    </citation>
    <scope>NUCLEOTIDE SEQUENCE [LARGE SCALE GENOMIC DNA]</scope>
    <source>
        <strain evidence="9 10">B18LD</strain>
    </source>
</reference>
<keyword evidence="6" id="KW-0143">Chaperone</keyword>
<dbReference type="Proteomes" id="UP000005744">
    <property type="component" value="Unassembled WGS sequence"/>
</dbReference>
<dbReference type="AlphaFoldDB" id="I3CGY3"/>
<dbReference type="RefSeq" id="WP_002686130.1">
    <property type="nucleotide sequence ID" value="NZ_JH600070.1"/>
</dbReference>
<evidence type="ECO:0000313" key="10">
    <source>
        <dbReference type="Proteomes" id="UP000005744"/>
    </source>
</evidence>
<dbReference type="EMBL" id="JH600070">
    <property type="protein sequence ID" value="EIJ42876.1"/>
    <property type="molecule type" value="Genomic_DNA"/>
</dbReference>
<dbReference type="Gene3D" id="1.10.287.110">
    <property type="entry name" value="DnaJ domain"/>
    <property type="match status" value="1"/>
</dbReference>
<dbReference type="STRING" id="395493.BegalDRAFT_2010"/>
<dbReference type="PANTHER" id="PTHR36115">
    <property type="entry name" value="PROLINE-RICH ANTIGEN HOMOLOG-RELATED"/>
    <property type="match status" value="1"/>
</dbReference>
<evidence type="ECO:0000256" key="3">
    <source>
        <dbReference type="ARBA" id="ARBA00022692"/>
    </source>
</evidence>
<comment type="subcellular location">
    <subcellularLocation>
        <location evidence="1">Cell membrane</location>
        <topology evidence="1">Multi-pass membrane protein</topology>
    </subcellularLocation>
</comment>
<evidence type="ECO:0000259" key="8">
    <source>
        <dbReference type="PROSITE" id="PS50076"/>
    </source>
</evidence>
<name>I3CGY3_9GAMM</name>
<evidence type="ECO:0000256" key="6">
    <source>
        <dbReference type="ARBA" id="ARBA00023186"/>
    </source>
</evidence>
<keyword evidence="2" id="KW-1003">Cell membrane</keyword>
<keyword evidence="10" id="KW-1185">Reference proteome</keyword>
<evidence type="ECO:0000256" key="1">
    <source>
        <dbReference type="ARBA" id="ARBA00004651"/>
    </source>
</evidence>
<dbReference type="CDD" id="cd06257">
    <property type="entry name" value="DnaJ"/>
    <property type="match status" value="1"/>
</dbReference>
<evidence type="ECO:0000256" key="4">
    <source>
        <dbReference type="ARBA" id="ARBA00022989"/>
    </source>
</evidence>
<dbReference type="Pfam" id="PF06271">
    <property type="entry name" value="RDD"/>
    <property type="match status" value="1"/>
</dbReference>
<dbReference type="InterPro" id="IPR001623">
    <property type="entry name" value="DnaJ_domain"/>
</dbReference>
<feature type="transmembrane region" description="Helical" evidence="7">
    <location>
        <begin position="215"/>
        <end position="234"/>
    </location>
</feature>
<dbReference type="InterPro" id="IPR010432">
    <property type="entry name" value="RDD"/>
</dbReference>
<dbReference type="eggNOG" id="COG1714">
    <property type="taxonomic scope" value="Bacteria"/>
</dbReference>
<feature type="domain" description="J" evidence="8">
    <location>
        <begin position="4"/>
        <end position="77"/>
    </location>
</feature>
<dbReference type="GO" id="GO:0005886">
    <property type="term" value="C:plasma membrane"/>
    <property type="evidence" value="ECO:0007669"/>
    <property type="project" value="UniProtKB-SubCell"/>
</dbReference>
<evidence type="ECO:0000256" key="5">
    <source>
        <dbReference type="ARBA" id="ARBA00023136"/>
    </source>
</evidence>
<keyword evidence="5 7" id="KW-0472">Membrane</keyword>
<keyword evidence="3 7" id="KW-0812">Transmembrane</keyword>
<evidence type="ECO:0000256" key="7">
    <source>
        <dbReference type="SAM" id="Phobius"/>
    </source>
</evidence>
<dbReference type="PROSITE" id="PS50076">
    <property type="entry name" value="DNAJ_2"/>
    <property type="match status" value="1"/>
</dbReference>